<feature type="region of interest" description="Disordered" evidence="1">
    <location>
        <begin position="296"/>
        <end position="320"/>
    </location>
</feature>
<dbReference type="Proteomes" id="UP000694871">
    <property type="component" value="Unplaced"/>
</dbReference>
<evidence type="ECO:0000313" key="2">
    <source>
        <dbReference type="Proteomes" id="UP000694871"/>
    </source>
</evidence>
<evidence type="ECO:0000313" key="3">
    <source>
        <dbReference type="RefSeq" id="XP_015281078.1"/>
    </source>
</evidence>
<keyword evidence="2" id="KW-1185">Reference proteome</keyword>
<evidence type="ECO:0000256" key="1">
    <source>
        <dbReference type="SAM" id="MobiDB-lite"/>
    </source>
</evidence>
<feature type="region of interest" description="Disordered" evidence="1">
    <location>
        <begin position="173"/>
        <end position="196"/>
    </location>
</feature>
<dbReference type="RefSeq" id="XP_015281078.1">
    <property type="nucleotide sequence ID" value="XM_015425592.1"/>
</dbReference>
<organism evidence="2 3">
    <name type="scientific">Gekko japonicus</name>
    <name type="common">Schlegel's Japanese gecko</name>
    <dbReference type="NCBI Taxonomy" id="146911"/>
    <lineage>
        <taxon>Eukaryota</taxon>
        <taxon>Metazoa</taxon>
        <taxon>Chordata</taxon>
        <taxon>Craniata</taxon>
        <taxon>Vertebrata</taxon>
        <taxon>Euteleostomi</taxon>
        <taxon>Lepidosauria</taxon>
        <taxon>Squamata</taxon>
        <taxon>Bifurcata</taxon>
        <taxon>Gekkota</taxon>
        <taxon>Gekkonidae</taxon>
        <taxon>Gekkoninae</taxon>
        <taxon>Gekko</taxon>
    </lineage>
</organism>
<gene>
    <name evidence="3" type="primary">TEX26</name>
</gene>
<name>A0ABM1L541_GEKJA</name>
<proteinExistence type="predicted"/>
<reference evidence="3" key="1">
    <citation type="submission" date="2025-08" db="UniProtKB">
        <authorList>
            <consortium name="RefSeq"/>
        </authorList>
    </citation>
    <scope>IDENTIFICATION</scope>
</reference>
<accession>A0ABM1L541</accession>
<feature type="region of interest" description="Disordered" evidence="1">
    <location>
        <begin position="20"/>
        <end position="46"/>
    </location>
</feature>
<sequence length="320" mass="36138">MEPSEGTLLPPIKGTAAVPVPRASLWRPRSARAAPPPGGKIKWDPYESTTKHDFVFNPATELNADCARAGTGHVIPLQVNEPTGRNTYQDEFYWKPYSKAEPIRSGSASGVRRHNPQPSERFLIWKVPREEAPLPTDSISPWTKPITVQDVEETIKKQYRTVYTGDYLGIQPGAPKDSAAPAPPDWKTLAPQPPDTEFRRHYRPQAQVPDLKDFTWKYGCNANRRIPVRGVVPSVSFANIWNQEKTKQTTTYQKDFGKEHNDIITVLNSLDPEEVKAYVERAPNPDKIILQNFLDRVNGNKKAERPSSSKKPREHPVKCM</sequence>
<dbReference type="PANTHER" id="PTHR33769:SF1">
    <property type="entry name" value="TESTIS-EXPRESSED PROTEIN 26"/>
    <property type="match status" value="1"/>
</dbReference>
<dbReference type="InterPro" id="IPR043460">
    <property type="entry name" value="MEDAG/TEX26"/>
</dbReference>
<dbReference type="PANTHER" id="PTHR33769">
    <property type="entry name" value="TESTIS-EXPRESSED PROTEIN 26 ISOFORM X3"/>
    <property type="match status" value="1"/>
</dbReference>
<protein>
    <submittedName>
        <fullName evidence="3">Testis-expressed sequence 26 protein isoform X2</fullName>
    </submittedName>
</protein>
<feature type="compositionally biased region" description="Low complexity" evidence="1">
    <location>
        <begin position="21"/>
        <end position="33"/>
    </location>
</feature>
<dbReference type="GeneID" id="107122491"/>